<name>A0A427AB67_ENSVE</name>
<protein>
    <submittedName>
        <fullName evidence="3">Uncharacterized protein</fullName>
    </submittedName>
</protein>
<gene>
    <name evidence="3" type="ORF">B296_00019581</name>
</gene>
<dbReference type="InterPro" id="IPR029006">
    <property type="entry name" value="ADF-H/Gelsolin-like_dom_sf"/>
</dbReference>
<evidence type="ECO:0000313" key="4">
    <source>
        <dbReference type="Proteomes" id="UP000287651"/>
    </source>
</evidence>
<evidence type="ECO:0000256" key="2">
    <source>
        <dbReference type="SAM" id="MobiDB-lite"/>
    </source>
</evidence>
<sequence>MSSSTKSLDPAFQGAGQKVGTEIWRIENFQPVPLPKSDYGKFYSGDSYISLQVLPFYDGKLQAESDSGEFWVLFGGFAPIGKKVGNDQFQSSSPTTRLYQLACGLVAVIEEEARKKKVKQREETENLGRRRPLTMRRWLGFFFAMFFVEGRRRQRPENLRILSRMRRTSQGGSFFTMVFSSSEATRKRGGLGNVVEASPYPHQEKKTRRHRFF</sequence>
<dbReference type="PANTHER" id="PTHR11977">
    <property type="entry name" value="VILLIN"/>
    <property type="match status" value="1"/>
</dbReference>
<dbReference type="Gene3D" id="3.40.20.10">
    <property type="entry name" value="Severin"/>
    <property type="match status" value="1"/>
</dbReference>
<dbReference type="GO" id="GO:0051015">
    <property type="term" value="F:actin filament binding"/>
    <property type="evidence" value="ECO:0007669"/>
    <property type="project" value="InterPro"/>
</dbReference>
<feature type="region of interest" description="Disordered" evidence="2">
    <location>
        <begin position="192"/>
        <end position="213"/>
    </location>
</feature>
<dbReference type="PANTHER" id="PTHR11977:SF51">
    <property type="entry name" value="PROTEIN FLIGHTLESS-1 HOMOLOG"/>
    <property type="match status" value="1"/>
</dbReference>
<dbReference type="EMBL" id="AMZH03003089">
    <property type="protein sequence ID" value="RRT73449.1"/>
    <property type="molecule type" value="Genomic_DNA"/>
</dbReference>
<dbReference type="SUPFAM" id="SSF55753">
    <property type="entry name" value="Actin depolymerizing proteins"/>
    <property type="match status" value="1"/>
</dbReference>
<dbReference type="GO" id="GO:0051014">
    <property type="term" value="P:actin filament severing"/>
    <property type="evidence" value="ECO:0007669"/>
    <property type="project" value="TreeGrafter"/>
</dbReference>
<keyword evidence="1" id="KW-0677">Repeat</keyword>
<organism evidence="3 4">
    <name type="scientific">Ensete ventricosum</name>
    <name type="common">Abyssinian banana</name>
    <name type="synonym">Musa ensete</name>
    <dbReference type="NCBI Taxonomy" id="4639"/>
    <lineage>
        <taxon>Eukaryota</taxon>
        <taxon>Viridiplantae</taxon>
        <taxon>Streptophyta</taxon>
        <taxon>Embryophyta</taxon>
        <taxon>Tracheophyta</taxon>
        <taxon>Spermatophyta</taxon>
        <taxon>Magnoliopsida</taxon>
        <taxon>Liliopsida</taxon>
        <taxon>Zingiberales</taxon>
        <taxon>Musaceae</taxon>
        <taxon>Ensete</taxon>
    </lineage>
</organism>
<dbReference type="AlphaFoldDB" id="A0A427AB67"/>
<comment type="caution">
    <text evidence="3">The sequence shown here is derived from an EMBL/GenBank/DDBJ whole genome shotgun (WGS) entry which is preliminary data.</text>
</comment>
<reference evidence="3 4" key="1">
    <citation type="journal article" date="2014" name="Agronomy (Basel)">
        <title>A Draft Genome Sequence for Ensete ventricosum, the Drought-Tolerant Tree Against Hunger.</title>
        <authorList>
            <person name="Harrison J."/>
            <person name="Moore K.A."/>
            <person name="Paszkiewicz K."/>
            <person name="Jones T."/>
            <person name="Grant M."/>
            <person name="Ambacheew D."/>
            <person name="Muzemil S."/>
            <person name="Studholme D.J."/>
        </authorList>
    </citation>
    <scope>NUCLEOTIDE SEQUENCE [LARGE SCALE GENOMIC DNA]</scope>
</reference>
<dbReference type="Proteomes" id="UP000287651">
    <property type="component" value="Unassembled WGS sequence"/>
</dbReference>
<dbReference type="InterPro" id="IPR007122">
    <property type="entry name" value="Villin/Gelsolin"/>
</dbReference>
<evidence type="ECO:0000256" key="1">
    <source>
        <dbReference type="ARBA" id="ARBA00022737"/>
    </source>
</evidence>
<accession>A0A427AB67</accession>
<proteinExistence type="predicted"/>
<evidence type="ECO:0000313" key="3">
    <source>
        <dbReference type="EMBL" id="RRT73449.1"/>
    </source>
</evidence>